<dbReference type="HOGENOM" id="CLU_053552_0_0_1"/>
<keyword evidence="3" id="KW-1185">Reference proteome</keyword>
<reference evidence="3" key="1">
    <citation type="journal article" date="2014" name="Genome Announc.">
        <title>Genome sequence of the pathogenic fungus Sporothrix schenckii (ATCC 58251).</title>
        <authorList>
            <person name="Cuomo C.A."/>
            <person name="Rodriguez-Del Valle N."/>
            <person name="Perez-Sanchez L."/>
            <person name="Abouelleil A."/>
            <person name="Goldberg J."/>
            <person name="Young S."/>
            <person name="Zeng Q."/>
            <person name="Birren B.W."/>
        </authorList>
    </citation>
    <scope>NUCLEOTIDE SEQUENCE [LARGE SCALE GENOMIC DNA]</scope>
    <source>
        <strain evidence="3">ATCC 58251 / de Perez 2211183</strain>
    </source>
</reference>
<dbReference type="AlphaFoldDB" id="U7Q3J1"/>
<evidence type="ECO:0000256" key="1">
    <source>
        <dbReference type="SAM" id="MobiDB-lite"/>
    </source>
</evidence>
<dbReference type="EMBL" id="KI440842">
    <property type="protein sequence ID" value="ERT02383.1"/>
    <property type="molecule type" value="Genomic_DNA"/>
</dbReference>
<feature type="region of interest" description="Disordered" evidence="1">
    <location>
        <begin position="368"/>
        <end position="392"/>
    </location>
</feature>
<feature type="region of interest" description="Disordered" evidence="1">
    <location>
        <begin position="29"/>
        <end position="58"/>
    </location>
</feature>
<protein>
    <submittedName>
        <fullName evidence="2">Uncharacterized protein</fullName>
    </submittedName>
</protein>
<gene>
    <name evidence="2" type="ORF">HMPREF1624_00681</name>
</gene>
<feature type="region of interest" description="Disordered" evidence="1">
    <location>
        <begin position="148"/>
        <end position="351"/>
    </location>
</feature>
<feature type="compositionally biased region" description="Basic and acidic residues" evidence="1">
    <location>
        <begin position="45"/>
        <end position="58"/>
    </location>
</feature>
<organism evidence="2 3">
    <name type="scientific">Sporothrix schenckii (strain ATCC 58251 / de Perez 2211183)</name>
    <name type="common">Rose-picker's disease fungus</name>
    <dbReference type="NCBI Taxonomy" id="1391915"/>
    <lineage>
        <taxon>Eukaryota</taxon>
        <taxon>Fungi</taxon>
        <taxon>Dikarya</taxon>
        <taxon>Ascomycota</taxon>
        <taxon>Pezizomycotina</taxon>
        <taxon>Sordariomycetes</taxon>
        <taxon>Sordariomycetidae</taxon>
        <taxon>Ophiostomatales</taxon>
        <taxon>Ophiostomataceae</taxon>
        <taxon>Sporothrix</taxon>
    </lineage>
</organism>
<evidence type="ECO:0000313" key="3">
    <source>
        <dbReference type="Proteomes" id="UP000018087"/>
    </source>
</evidence>
<feature type="compositionally biased region" description="Low complexity" evidence="1">
    <location>
        <begin position="275"/>
        <end position="284"/>
    </location>
</feature>
<evidence type="ECO:0000313" key="2">
    <source>
        <dbReference type="EMBL" id="ERT02383.1"/>
    </source>
</evidence>
<dbReference type="eggNOG" id="ENOG502SMYH">
    <property type="taxonomic scope" value="Eukaryota"/>
</dbReference>
<dbReference type="Proteomes" id="UP000018087">
    <property type="component" value="Unassembled WGS sequence"/>
</dbReference>
<dbReference type="STRING" id="1391915.U7Q3J1"/>
<dbReference type="OrthoDB" id="5226911at2759"/>
<feature type="compositionally biased region" description="Polar residues" evidence="1">
    <location>
        <begin position="256"/>
        <end position="265"/>
    </location>
</feature>
<feature type="compositionally biased region" description="Basic residues" evidence="1">
    <location>
        <begin position="200"/>
        <end position="211"/>
    </location>
</feature>
<accession>U7Q3J1</accession>
<feature type="compositionally biased region" description="Low complexity" evidence="1">
    <location>
        <begin position="212"/>
        <end position="226"/>
    </location>
</feature>
<feature type="compositionally biased region" description="Polar residues" evidence="1">
    <location>
        <begin position="294"/>
        <end position="304"/>
    </location>
</feature>
<feature type="compositionally biased region" description="Low complexity" evidence="1">
    <location>
        <begin position="159"/>
        <end position="176"/>
    </location>
</feature>
<proteinExistence type="predicted"/>
<sequence length="392" mass="42817">MGLADGVDALLEAYAKCLSLLRIFSSSGDGYSSYSDGQFASPSSSERDRQSELGRSLQADRAKIQRAYSKRLSETGSRLQKGDGQSRSALRRIVRRLTDALASILGFGSSHRDSATPDGRPLLNYDALRALSNASRIDAIHAIDEASVRMSGHRHRGSRSSVSVRSRGSRASSGVSPPMPHPSALPTGSGPLPDGEQRQQKNKGNKKHRRAGSSSGSSHGSQGSRSSARDGNVTKSRSRRPGEPQIKPKKKATPSARESTAQAQQRGPHRHHGSSHSTSSGSSRSGRRRDSGSTIVRSPSAHQNDSGHRVGRRVSMLSRSSASTKLGEIPEHKLRRRPKPADSSDNIWQREAPEYDIRPAYPMRPLWVPDVPEPQQEKAQKQKRFWGMFRRS</sequence>
<name>U7Q3J1_SPOS1</name>